<feature type="compositionally biased region" description="Basic and acidic residues" evidence="4">
    <location>
        <begin position="184"/>
        <end position="193"/>
    </location>
</feature>
<evidence type="ECO:0000256" key="3">
    <source>
        <dbReference type="RuleBase" id="RU003616"/>
    </source>
</evidence>
<dbReference type="InterPro" id="IPR002068">
    <property type="entry name" value="A-crystallin/Hsp20_dom"/>
</dbReference>
<dbReference type="GO" id="GO:0005634">
    <property type="term" value="C:nucleus"/>
    <property type="evidence" value="ECO:0007669"/>
    <property type="project" value="TreeGrafter"/>
</dbReference>
<feature type="region of interest" description="Disordered" evidence="4">
    <location>
        <begin position="170"/>
        <end position="199"/>
    </location>
</feature>
<proteinExistence type="inferred from homology"/>
<comment type="similarity">
    <text evidence="2 3">Belongs to the small heat shock protein (HSP20) family.</text>
</comment>
<keyword evidence="1" id="KW-0346">Stress response</keyword>
<gene>
    <name evidence="6" type="ORF">CHIRRI_LOCUS8994</name>
</gene>
<keyword evidence="7" id="KW-1185">Reference proteome</keyword>
<dbReference type="CDD" id="cd06526">
    <property type="entry name" value="metazoan_ACD"/>
    <property type="match status" value="1"/>
</dbReference>
<dbReference type="InterPro" id="IPR008978">
    <property type="entry name" value="HSP20-like_chaperone"/>
</dbReference>
<reference evidence="6" key="2">
    <citation type="submission" date="2022-10" db="EMBL/GenBank/DDBJ databases">
        <authorList>
            <consortium name="ENA_rothamsted_submissions"/>
            <consortium name="culmorum"/>
            <person name="King R."/>
        </authorList>
    </citation>
    <scope>NUCLEOTIDE SEQUENCE</scope>
</reference>
<dbReference type="GO" id="GO:0009408">
    <property type="term" value="P:response to heat"/>
    <property type="evidence" value="ECO:0007669"/>
    <property type="project" value="TreeGrafter"/>
</dbReference>
<dbReference type="InterPro" id="IPR001436">
    <property type="entry name" value="Alpha-crystallin/sHSP_animal"/>
</dbReference>
<dbReference type="OrthoDB" id="1431247at2759"/>
<dbReference type="PRINTS" id="PR00299">
    <property type="entry name" value="ACRYSTALLIN"/>
</dbReference>
<protein>
    <recommendedName>
        <fullName evidence="5">SHSP domain-containing protein</fullName>
    </recommendedName>
</protein>
<evidence type="ECO:0000259" key="5">
    <source>
        <dbReference type="PROSITE" id="PS01031"/>
    </source>
</evidence>
<evidence type="ECO:0000256" key="2">
    <source>
        <dbReference type="PROSITE-ProRule" id="PRU00285"/>
    </source>
</evidence>
<dbReference type="Gene3D" id="2.60.40.790">
    <property type="match status" value="1"/>
</dbReference>
<name>A0A9N9WW20_9DIPT</name>
<dbReference type="PROSITE" id="PS01031">
    <property type="entry name" value="SHSP"/>
    <property type="match status" value="1"/>
</dbReference>
<accession>A0A9N9WW20</accession>
<sequence length="199" mass="22509">MALNPFQAFDIFEDPFFHHGMEPRFGMGIMPHDFSSHRILPRQGNHHLMTGYRRPWQLAREAVGELAKDQKNLHFGKDGFQACVDVHHFAPSEITVKTVDHTVTIEGKHEEREDGHGSVQRHFVRKYVLPKEYDMNNVHSTLSSDGVLTIKAPPPAIEGASERHIPITHTNAPAHLSVKHNKKHIDDQPKEDGEASNGN</sequence>
<dbReference type="AlphaFoldDB" id="A0A9N9WW20"/>
<dbReference type="EMBL" id="OU895878">
    <property type="protein sequence ID" value="CAG9806129.1"/>
    <property type="molecule type" value="Genomic_DNA"/>
</dbReference>
<dbReference type="GO" id="GO:0042026">
    <property type="term" value="P:protein refolding"/>
    <property type="evidence" value="ECO:0007669"/>
    <property type="project" value="TreeGrafter"/>
</dbReference>
<reference evidence="6" key="1">
    <citation type="submission" date="2022-01" db="EMBL/GenBank/DDBJ databases">
        <authorList>
            <person name="King R."/>
        </authorList>
    </citation>
    <scope>NUCLEOTIDE SEQUENCE</scope>
</reference>
<dbReference type="PANTHER" id="PTHR45640:SF13">
    <property type="entry name" value="HEAT SHOCK PROTEIN 22-RELATED"/>
    <property type="match status" value="1"/>
</dbReference>
<dbReference type="PANTHER" id="PTHR45640">
    <property type="entry name" value="HEAT SHOCK PROTEIN HSP-12.2-RELATED"/>
    <property type="match status" value="1"/>
</dbReference>
<feature type="domain" description="SHSP" evidence="5">
    <location>
        <begin position="62"/>
        <end position="170"/>
    </location>
</feature>
<evidence type="ECO:0000256" key="1">
    <source>
        <dbReference type="ARBA" id="ARBA00023016"/>
    </source>
</evidence>
<dbReference type="Pfam" id="PF00011">
    <property type="entry name" value="HSP20"/>
    <property type="match status" value="1"/>
</dbReference>
<dbReference type="GO" id="GO:0051082">
    <property type="term" value="F:unfolded protein binding"/>
    <property type="evidence" value="ECO:0007669"/>
    <property type="project" value="TreeGrafter"/>
</dbReference>
<dbReference type="Proteomes" id="UP001153620">
    <property type="component" value="Chromosome 2"/>
</dbReference>
<dbReference type="SUPFAM" id="SSF49764">
    <property type="entry name" value="HSP20-like chaperones"/>
    <property type="match status" value="1"/>
</dbReference>
<organism evidence="6 7">
    <name type="scientific">Chironomus riparius</name>
    <dbReference type="NCBI Taxonomy" id="315576"/>
    <lineage>
        <taxon>Eukaryota</taxon>
        <taxon>Metazoa</taxon>
        <taxon>Ecdysozoa</taxon>
        <taxon>Arthropoda</taxon>
        <taxon>Hexapoda</taxon>
        <taxon>Insecta</taxon>
        <taxon>Pterygota</taxon>
        <taxon>Neoptera</taxon>
        <taxon>Endopterygota</taxon>
        <taxon>Diptera</taxon>
        <taxon>Nematocera</taxon>
        <taxon>Chironomoidea</taxon>
        <taxon>Chironomidae</taxon>
        <taxon>Chironominae</taxon>
        <taxon>Chironomus</taxon>
    </lineage>
</organism>
<dbReference type="GO" id="GO:0005737">
    <property type="term" value="C:cytoplasm"/>
    <property type="evidence" value="ECO:0007669"/>
    <property type="project" value="TreeGrafter"/>
</dbReference>
<evidence type="ECO:0000313" key="6">
    <source>
        <dbReference type="EMBL" id="CAG9806129.1"/>
    </source>
</evidence>
<evidence type="ECO:0000313" key="7">
    <source>
        <dbReference type="Proteomes" id="UP001153620"/>
    </source>
</evidence>
<evidence type="ECO:0000256" key="4">
    <source>
        <dbReference type="SAM" id="MobiDB-lite"/>
    </source>
</evidence>